<dbReference type="InterPro" id="IPR036421">
    <property type="entry name" value="Fe_dep_repressor_sf"/>
</dbReference>
<dbReference type="OrthoDB" id="24735at2157"/>
<proteinExistence type="inferred from homology"/>
<dbReference type="PATRIC" id="fig|1006006.8.peg.226"/>
<dbReference type="RefSeq" id="WP_013736834.1">
    <property type="nucleotide sequence ID" value="NC_015435.1"/>
</dbReference>
<dbReference type="InterPro" id="IPR022689">
    <property type="entry name" value="Iron_dep_repressor"/>
</dbReference>
<comment type="similarity">
    <text evidence="1">Belongs to the DtxR/MntR family.</text>
</comment>
<evidence type="ECO:0000259" key="5">
    <source>
        <dbReference type="Pfam" id="PF01325"/>
    </source>
</evidence>
<accession>F4FYU5</accession>
<dbReference type="EMBL" id="CP002656">
    <property type="protein sequence ID" value="AEB94334.1"/>
    <property type="molecule type" value="Genomic_DNA"/>
</dbReference>
<dbReference type="GO" id="GO:0046983">
    <property type="term" value="F:protein dimerization activity"/>
    <property type="evidence" value="ECO:0007669"/>
    <property type="project" value="InterPro"/>
</dbReference>
<dbReference type="AlphaFoldDB" id="F4FYU5"/>
<dbReference type="InterPro" id="IPR050536">
    <property type="entry name" value="DtxR_MntR_Metal-Reg"/>
</dbReference>
<dbReference type="eggNOG" id="arCOG02100">
    <property type="taxonomic scope" value="Archaea"/>
</dbReference>
<dbReference type="Gene3D" id="1.10.10.10">
    <property type="entry name" value="Winged helix-like DNA-binding domain superfamily/Winged helix DNA-binding domain"/>
    <property type="match status" value="1"/>
</dbReference>
<dbReference type="SUPFAM" id="SSF46785">
    <property type="entry name" value="Winged helix' DNA-binding domain"/>
    <property type="match status" value="1"/>
</dbReference>
<dbReference type="Pfam" id="PF01325">
    <property type="entry name" value="Fe_dep_repress"/>
    <property type="match status" value="1"/>
</dbReference>
<evidence type="ECO:0000256" key="3">
    <source>
        <dbReference type="ARBA" id="ARBA00023125"/>
    </source>
</evidence>
<gene>
    <name evidence="7" type="ordered locus">Mcup_0225</name>
</gene>
<evidence type="ECO:0000256" key="4">
    <source>
        <dbReference type="ARBA" id="ARBA00023163"/>
    </source>
</evidence>
<dbReference type="PANTHER" id="PTHR33238:SF7">
    <property type="entry name" value="IRON-DEPENDENT TRANSCRIPTIONAL REGULATOR"/>
    <property type="match status" value="1"/>
</dbReference>
<dbReference type="GeneID" id="10492420"/>
<dbReference type="SUPFAM" id="SSF47979">
    <property type="entry name" value="Iron-dependent repressor protein, dimerization domain"/>
    <property type="match status" value="1"/>
</dbReference>
<dbReference type="GO" id="GO:0003700">
    <property type="term" value="F:DNA-binding transcription factor activity"/>
    <property type="evidence" value="ECO:0007669"/>
    <property type="project" value="InterPro"/>
</dbReference>
<keyword evidence="8" id="KW-1185">Reference proteome</keyword>
<dbReference type="SMART" id="SM00529">
    <property type="entry name" value="HTH_DTXR"/>
    <property type="match status" value="1"/>
</dbReference>
<evidence type="ECO:0000256" key="1">
    <source>
        <dbReference type="ARBA" id="ARBA00007871"/>
    </source>
</evidence>
<evidence type="ECO:0000313" key="7">
    <source>
        <dbReference type="EMBL" id="AEB94334.1"/>
    </source>
</evidence>
<dbReference type="InterPro" id="IPR036390">
    <property type="entry name" value="WH_DNA-bd_sf"/>
</dbReference>
<keyword evidence="3" id="KW-0238">DNA-binding</keyword>
<reference evidence="7 8" key="1">
    <citation type="journal article" date="2011" name="J. Bacteriol.">
        <title>Complete genome sequence of Metallosphaera cuprina, a metal sulfide-oxidizing archaeon from a hot spring.</title>
        <authorList>
            <person name="Liu L.J."/>
            <person name="You X.Y."/>
            <person name="Zheng H."/>
            <person name="Wang S."/>
            <person name="Jiang C.Y."/>
            <person name="Liu S.J."/>
        </authorList>
    </citation>
    <scope>NUCLEOTIDE SEQUENCE [LARGE SCALE GENOMIC DNA]</scope>
    <source>
        <strain evidence="7 8">Ar-4</strain>
    </source>
</reference>
<sequence>MDVSERELEYLIAIKKINDSGKPGKLTQIAREIEVSPASAFEELKHLESKGLISKSDNNIYITNEGRRSLDKAIRAHRILELLLVKVGIDPKTACDYSKEFELKVPDEIIEKLYEYLGKPNKCPHGNGIP</sequence>
<dbReference type="HOGENOM" id="CLU_069532_4_1_2"/>
<evidence type="ECO:0000313" key="8">
    <source>
        <dbReference type="Proteomes" id="UP000007812"/>
    </source>
</evidence>
<feature type="domain" description="Iron dependent repressor metal binding and dimerisation" evidence="6">
    <location>
        <begin position="63"/>
        <end position="130"/>
    </location>
</feature>
<dbReference type="GO" id="GO:0003677">
    <property type="term" value="F:DNA binding"/>
    <property type="evidence" value="ECO:0007669"/>
    <property type="project" value="UniProtKB-KW"/>
</dbReference>
<dbReference type="Pfam" id="PF02742">
    <property type="entry name" value="Fe_dep_repr_C"/>
    <property type="match status" value="1"/>
</dbReference>
<dbReference type="STRING" id="1006006.Mcup_0225"/>
<protein>
    <submittedName>
        <fullName evidence="7">Iron dependent repressor</fullName>
    </submittedName>
</protein>
<keyword evidence="2" id="KW-0805">Transcription regulation</keyword>
<dbReference type="InterPro" id="IPR036388">
    <property type="entry name" value="WH-like_DNA-bd_sf"/>
</dbReference>
<dbReference type="Proteomes" id="UP000007812">
    <property type="component" value="Chromosome"/>
</dbReference>
<keyword evidence="4" id="KW-0804">Transcription</keyword>
<dbReference type="GO" id="GO:0046914">
    <property type="term" value="F:transition metal ion binding"/>
    <property type="evidence" value="ECO:0007669"/>
    <property type="project" value="InterPro"/>
</dbReference>
<dbReference type="InterPro" id="IPR022687">
    <property type="entry name" value="HTH_DTXR"/>
</dbReference>
<name>F4FYU5_METCR</name>
<dbReference type="KEGG" id="mcn:Mcup_0225"/>
<evidence type="ECO:0000256" key="2">
    <source>
        <dbReference type="ARBA" id="ARBA00023015"/>
    </source>
</evidence>
<dbReference type="InterPro" id="IPR001367">
    <property type="entry name" value="Fe_dep_repressor"/>
</dbReference>
<evidence type="ECO:0000259" key="6">
    <source>
        <dbReference type="Pfam" id="PF02742"/>
    </source>
</evidence>
<dbReference type="PANTHER" id="PTHR33238">
    <property type="entry name" value="IRON (METAL) DEPENDENT REPRESSOR, DTXR FAMILY"/>
    <property type="match status" value="1"/>
</dbReference>
<organism evidence="7 8">
    <name type="scientific">Metallosphaera cuprina (strain Ar-4)</name>
    <dbReference type="NCBI Taxonomy" id="1006006"/>
    <lineage>
        <taxon>Archaea</taxon>
        <taxon>Thermoproteota</taxon>
        <taxon>Thermoprotei</taxon>
        <taxon>Sulfolobales</taxon>
        <taxon>Sulfolobaceae</taxon>
        <taxon>Metallosphaera</taxon>
    </lineage>
</organism>
<feature type="domain" description="HTH dtxR-type" evidence="5">
    <location>
        <begin position="5"/>
        <end position="54"/>
    </location>
</feature>